<evidence type="ECO:0000313" key="4">
    <source>
        <dbReference type="EMBL" id="MBS7661846.1"/>
    </source>
</evidence>
<evidence type="ECO:0000313" key="5">
    <source>
        <dbReference type="Proteomes" id="UP001196601"/>
    </source>
</evidence>
<dbReference type="InterPro" id="IPR013196">
    <property type="entry name" value="HTH_11"/>
</dbReference>
<keyword evidence="5" id="KW-1185">Reference proteome</keyword>
<dbReference type="Proteomes" id="UP001196601">
    <property type="component" value="Unassembled WGS sequence"/>
</dbReference>
<dbReference type="Pfam" id="PF25583">
    <property type="entry name" value="WCX"/>
    <property type="match status" value="1"/>
</dbReference>
<evidence type="ECO:0000259" key="3">
    <source>
        <dbReference type="PROSITE" id="PS51000"/>
    </source>
</evidence>
<organism evidence="4 5">
    <name type="scientific">Pseudomonas lalucatii</name>
    <dbReference type="NCBI Taxonomy" id="1424203"/>
    <lineage>
        <taxon>Bacteria</taxon>
        <taxon>Pseudomonadati</taxon>
        <taxon>Pseudomonadota</taxon>
        <taxon>Gammaproteobacteria</taxon>
        <taxon>Pseudomonadales</taxon>
        <taxon>Pseudomonadaceae</taxon>
        <taxon>Pseudomonas</taxon>
    </lineage>
</organism>
<dbReference type="RefSeq" id="WP_213639161.1">
    <property type="nucleotide sequence ID" value="NZ_JADPMV010000001.1"/>
</dbReference>
<dbReference type="Gene3D" id="1.10.10.10">
    <property type="entry name" value="Winged helix-like DNA-binding domain superfamily/Winged helix DNA-binding domain"/>
    <property type="match status" value="1"/>
</dbReference>
<evidence type="ECO:0000256" key="2">
    <source>
        <dbReference type="ARBA" id="ARBA00023163"/>
    </source>
</evidence>
<dbReference type="PROSITE" id="PS52050">
    <property type="entry name" value="WYL"/>
    <property type="match status" value="1"/>
</dbReference>
<dbReference type="SUPFAM" id="SSF46785">
    <property type="entry name" value="Winged helix' DNA-binding domain"/>
    <property type="match status" value="1"/>
</dbReference>
<dbReference type="PANTHER" id="PTHR34580:SF3">
    <property type="entry name" value="PROTEIN PAFB"/>
    <property type="match status" value="1"/>
</dbReference>
<dbReference type="PANTHER" id="PTHR34580">
    <property type="match status" value="1"/>
</dbReference>
<evidence type="ECO:0000256" key="1">
    <source>
        <dbReference type="ARBA" id="ARBA00023015"/>
    </source>
</evidence>
<reference evidence="4 5" key="1">
    <citation type="journal article" date="2021" name="Syst. Appl. Microbiol.">
        <title>Pseudomonas lalucatii sp. nov. isolated from Vallgornera, a karstic cave in Mallorca, Western Mediterranean.</title>
        <authorList>
            <person name="Busquets A."/>
            <person name="Mulet M."/>
            <person name="Gomila M."/>
            <person name="Garcia-Valdes E."/>
        </authorList>
    </citation>
    <scope>NUCLEOTIDE SEQUENCE [LARGE SCALE GENOMIC DNA]</scope>
    <source>
        <strain evidence="4 5">R1b54</strain>
    </source>
</reference>
<proteinExistence type="predicted"/>
<keyword evidence="2" id="KW-0804">Transcription</keyword>
<dbReference type="InterPro" id="IPR036390">
    <property type="entry name" value="WH_DNA-bd_sf"/>
</dbReference>
<dbReference type="InterPro" id="IPR026881">
    <property type="entry name" value="WYL_dom"/>
</dbReference>
<dbReference type="Pfam" id="PF08279">
    <property type="entry name" value="HTH_11"/>
    <property type="match status" value="1"/>
</dbReference>
<keyword evidence="1" id="KW-0805">Transcription regulation</keyword>
<comment type="caution">
    <text evidence="4">The sequence shown here is derived from an EMBL/GenBank/DDBJ whole genome shotgun (WGS) entry which is preliminary data.</text>
</comment>
<dbReference type="InterPro" id="IPR028349">
    <property type="entry name" value="PafC-like"/>
</dbReference>
<name>A0ABS5Q0I7_9PSED</name>
<dbReference type="EMBL" id="JADPMV010000001">
    <property type="protein sequence ID" value="MBS7661846.1"/>
    <property type="molecule type" value="Genomic_DNA"/>
</dbReference>
<dbReference type="InterPro" id="IPR036388">
    <property type="entry name" value="WH-like_DNA-bd_sf"/>
</dbReference>
<accession>A0ABS5Q0I7</accession>
<protein>
    <submittedName>
        <fullName evidence="4">YafY family transcriptional regulator</fullName>
    </submittedName>
</protein>
<dbReference type="PROSITE" id="PS51000">
    <property type="entry name" value="HTH_DEOR_2"/>
    <property type="match status" value="1"/>
</dbReference>
<dbReference type="PIRSF" id="PIRSF016838">
    <property type="entry name" value="PafC"/>
    <property type="match status" value="1"/>
</dbReference>
<dbReference type="InterPro" id="IPR051534">
    <property type="entry name" value="CBASS_pafABC_assoc_protein"/>
</dbReference>
<gene>
    <name evidence="4" type="ORF">I0D00_07770</name>
</gene>
<dbReference type="InterPro" id="IPR001034">
    <property type="entry name" value="DeoR_HTH"/>
</dbReference>
<dbReference type="Pfam" id="PF13280">
    <property type="entry name" value="WYL"/>
    <property type="match status" value="1"/>
</dbReference>
<dbReference type="SMART" id="SM00420">
    <property type="entry name" value="HTH_DEOR"/>
    <property type="match status" value="1"/>
</dbReference>
<feature type="domain" description="HTH deoR-type" evidence="3">
    <location>
        <begin position="4"/>
        <end position="63"/>
    </location>
</feature>
<dbReference type="InterPro" id="IPR057727">
    <property type="entry name" value="WCX_dom"/>
</dbReference>
<sequence length="315" mass="35082">MANPTTRVLALLELLQSQGQISGRELAQRLEVDGRTLRRYISTLEELGIPLTSERGRHGGYRLVAGFKLPPMMFTVEEAQAIALGLLAAGSLGLAETTPAVLSAQAKLQRVLPANLQQRVRALSESTTLDLPPSRANGDNRLLLALADAAQARQRVRLSYRSDRGEVSQREVDPYGLVYRWGLWYMSGLCHLRQGLRSFRLDRVQAVQPLEQRFARPAEFDAAGHLNASIANLPRAFPVEVQLHTDLHSATLELGSSVGLLVPNPDGVRLNTRTDSLTWFARQLARLPFDFEVHQPPELRGVLREQARRLLRLAR</sequence>